<keyword evidence="3" id="KW-0645">Protease</keyword>
<dbReference type="OrthoDB" id="9806388at2"/>
<dbReference type="InterPro" id="IPR029149">
    <property type="entry name" value="Creatin/AminoP/Spt16_N"/>
</dbReference>
<dbReference type="SUPFAM" id="SSF55920">
    <property type="entry name" value="Creatinase/aminopeptidase"/>
    <property type="match status" value="1"/>
</dbReference>
<dbReference type="SUPFAM" id="SSF53092">
    <property type="entry name" value="Creatinase/prolidase N-terminal domain"/>
    <property type="match status" value="1"/>
</dbReference>
<dbReference type="EC" id="3.4.11.18" evidence="3"/>
<name>A0A5E7JZZ2_PSEFL</name>
<proteinExistence type="predicted"/>
<dbReference type="InterPro" id="IPR036005">
    <property type="entry name" value="Creatinase/aminopeptidase-like"/>
</dbReference>
<dbReference type="Proteomes" id="UP000385207">
    <property type="component" value="Unassembled WGS sequence"/>
</dbReference>
<dbReference type="InterPro" id="IPR050659">
    <property type="entry name" value="Peptidase_M24B"/>
</dbReference>
<dbReference type="PANTHER" id="PTHR46112:SF2">
    <property type="entry name" value="XAA-PRO AMINOPEPTIDASE P-RELATED"/>
    <property type="match status" value="1"/>
</dbReference>
<sequence length="401" mass="44621">MIYNADRLSKVMTVNDLELLIVSSLENINYFSGLRPVIKTLNKYYGECYIVIHVSTPRVLNFVHSCGECDQLTESMSSLGHVFTYGTFYRESGAAYERQGDEADIFKWTMDSPRHANGKEALLALIATIAPKRLPRIGYDQDGMPKATVEALSNSVGKDNLVESAALVRDVRKVKTASEISGLSRAAQINEQAIYRVTEALQSGISEHELKEIFEYEVVKQGGRPELTMLKIGLNAVGGQRQQKKDNTLSAGDLVWFDSNTSYQGYWADLARVVAFKDLNPATLVKYNALRKGMIHASEIAKPGITGAEVFNSTMEFIQDQGFSGYRRHHIGHGIGFEAYERPIMSPDENCCIEEGMVISLETPYYEFGLGALHIEDPVLIGVQQNTFLTLNPCPELKVIN</sequence>
<dbReference type="CDD" id="cd01066">
    <property type="entry name" value="APP_MetAP"/>
    <property type="match status" value="1"/>
</dbReference>
<dbReference type="GO" id="GO:0004239">
    <property type="term" value="F:initiator methionyl aminopeptidase activity"/>
    <property type="evidence" value="ECO:0007669"/>
    <property type="project" value="UniProtKB-EC"/>
</dbReference>
<dbReference type="Gene3D" id="3.90.230.10">
    <property type="entry name" value="Creatinase/methionine aminopeptidase superfamily"/>
    <property type="match status" value="1"/>
</dbReference>
<dbReference type="Pfam" id="PF00557">
    <property type="entry name" value="Peptidase_M24"/>
    <property type="match status" value="1"/>
</dbReference>
<evidence type="ECO:0000313" key="4">
    <source>
        <dbReference type="Proteomes" id="UP000385207"/>
    </source>
</evidence>
<evidence type="ECO:0000313" key="3">
    <source>
        <dbReference type="EMBL" id="VVO93950.1"/>
    </source>
</evidence>
<dbReference type="InterPro" id="IPR000994">
    <property type="entry name" value="Pept_M24"/>
</dbReference>
<dbReference type="InterPro" id="IPR000587">
    <property type="entry name" value="Creatinase_N"/>
</dbReference>
<evidence type="ECO:0000259" key="2">
    <source>
        <dbReference type="Pfam" id="PF01321"/>
    </source>
</evidence>
<dbReference type="RefSeq" id="WP_150783989.1">
    <property type="nucleotide sequence ID" value="NZ_CABVII010000009.1"/>
</dbReference>
<feature type="domain" description="Creatinase N-terminal" evidence="2">
    <location>
        <begin position="6"/>
        <end position="174"/>
    </location>
</feature>
<keyword evidence="3" id="KW-0031">Aminopeptidase</keyword>
<feature type="domain" description="Peptidase M24" evidence="1">
    <location>
        <begin position="183"/>
        <end position="381"/>
    </location>
</feature>
<keyword evidence="3" id="KW-0378">Hydrolase</keyword>
<gene>
    <name evidence="3" type="primary">map_1</name>
    <name evidence="3" type="ORF">PS862_02486</name>
</gene>
<dbReference type="PANTHER" id="PTHR46112">
    <property type="entry name" value="AMINOPEPTIDASE"/>
    <property type="match status" value="1"/>
</dbReference>
<accession>A0A5E7JZZ2</accession>
<dbReference type="EMBL" id="CABVII010000009">
    <property type="protein sequence ID" value="VVO93950.1"/>
    <property type="molecule type" value="Genomic_DNA"/>
</dbReference>
<organism evidence="3 4">
    <name type="scientific">Pseudomonas fluorescens</name>
    <dbReference type="NCBI Taxonomy" id="294"/>
    <lineage>
        <taxon>Bacteria</taxon>
        <taxon>Pseudomonadati</taxon>
        <taxon>Pseudomonadota</taxon>
        <taxon>Gammaproteobacteria</taxon>
        <taxon>Pseudomonadales</taxon>
        <taxon>Pseudomonadaceae</taxon>
        <taxon>Pseudomonas</taxon>
    </lineage>
</organism>
<reference evidence="3 4" key="1">
    <citation type="submission" date="2019-09" db="EMBL/GenBank/DDBJ databases">
        <authorList>
            <person name="Chandra G."/>
            <person name="Truman W A."/>
        </authorList>
    </citation>
    <scope>NUCLEOTIDE SEQUENCE [LARGE SCALE GENOMIC DNA]</scope>
    <source>
        <strain evidence="3">PS862</strain>
    </source>
</reference>
<protein>
    <submittedName>
        <fullName evidence="3">Methionine aminopeptidase</fullName>
        <ecNumber evidence="3">3.4.11.18</ecNumber>
    </submittedName>
</protein>
<dbReference type="AlphaFoldDB" id="A0A5E7JZZ2"/>
<dbReference type="Gene3D" id="3.40.350.10">
    <property type="entry name" value="Creatinase/prolidase N-terminal domain"/>
    <property type="match status" value="1"/>
</dbReference>
<evidence type="ECO:0000259" key="1">
    <source>
        <dbReference type="Pfam" id="PF00557"/>
    </source>
</evidence>
<dbReference type="Pfam" id="PF01321">
    <property type="entry name" value="Creatinase_N"/>
    <property type="match status" value="1"/>
</dbReference>